<feature type="domain" description="Methyltransferase" evidence="1">
    <location>
        <begin position="64"/>
        <end position="154"/>
    </location>
</feature>
<dbReference type="GO" id="GO:0008168">
    <property type="term" value="F:methyltransferase activity"/>
    <property type="evidence" value="ECO:0007669"/>
    <property type="project" value="UniProtKB-KW"/>
</dbReference>
<dbReference type="Pfam" id="PF13649">
    <property type="entry name" value="Methyltransf_25"/>
    <property type="match status" value="1"/>
</dbReference>
<accession>A0A1I7KHK2</accession>
<evidence type="ECO:0000313" key="2">
    <source>
        <dbReference type="EMBL" id="SFU96918.1"/>
    </source>
</evidence>
<dbReference type="InterPro" id="IPR029063">
    <property type="entry name" value="SAM-dependent_MTases_sf"/>
</dbReference>
<dbReference type="STRING" id="463301.SAMN04487955_12114"/>
<dbReference type="Gene3D" id="3.40.50.150">
    <property type="entry name" value="Vaccinia Virus protein VP39"/>
    <property type="match status" value="1"/>
</dbReference>
<dbReference type="AlphaFoldDB" id="A0A1I7KHK2"/>
<dbReference type="GO" id="GO:0032259">
    <property type="term" value="P:methylation"/>
    <property type="evidence" value="ECO:0007669"/>
    <property type="project" value="UniProtKB-KW"/>
</dbReference>
<keyword evidence="2" id="KW-0808">Transferase</keyword>
<reference evidence="3" key="1">
    <citation type="submission" date="2016-10" db="EMBL/GenBank/DDBJ databases">
        <authorList>
            <person name="Varghese N."/>
            <person name="Submissions S."/>
        </authorList>
    </citation>
    <scope>NUCLEOTIDE SEQUENCE [LARGE SCALE GENOMIC DNA]</scope>
    <source>
        <strain evidence="3">CGMCC 1.6981</strain>
    </source>
</reference>
<keyword evidence="2" id="KW-0489">Methyltransferase</keyword>
<organism evidence="2 3">
    <name type="scientific">Halomonas korlensis</name>
    <dbReference type="NCBI Taxonomy" id="463301"/>
    <lineage>
        <taxon>Bacteria</taxon>
        <taxon>Pseudomonadati</taxon>
        <taxon>Pseudomonadota</taxon>
        <taxon>Gammaproteobacteria</taxon>
        <taxon>Oceanospirillales</taxon>
        <taxon>Halomonadaceae</taxon>
        <taxon>Halomonas</taxon>
    </lineage>
</organism>
<evidence type="ECO:0000313" key="3">
    <source>
        <dbReference type="Proteomes" id="UP000198693"/>
    </source>
</evidence>
<keyword evidence="3" id="KW-1185">Reference proteome</keyword>
<dbReference type="SUPFAM" id="SSF53335">
    <property type="entry name" value="S-adenosyl-L-methionine-dependent methyltransferases"/>
    <property type="match status" value="1"/>
</dbReference>
<gene>
    <name evidence="2" type="ORF">SAMN04487955_12114</name>
</gene>
<dbReference type="CDD" id="cd02440">
    <property type="entry name" value="AdoMet_MTases"/>
    <property type="match status" value="1"/>
</dbReference>
<evidence type="ECO:0000259" key="1">
    <source>
        <dbReference type="Pfam" id="PF13649"/>
    </source>
</evidence>
<name>A0A1I7KHK2_9GAMM</name>
<dbReference type="Proteomes" id="UP000198693">
    <property type="component" value="Unassembled WGS sequence"/>
</dbReference>
<keyword evidence="2" id="KW-0830">Ubiquinone</keyword>
<sequence>MFMSLSHRRLEGELMDAADLDDQTHLQALRGLRRINVASRTAAVLWPCILRIAEARHHRPLKLLDVATGGGDVAIELACRARRAGIALEVEACDISPTALHVADEAARHQHVAVRCFCWDARIEPLPRHYHIVISTLFLHHLDDPEIVSLLRQLSYQTDHLLISDLLRCHLGYGLAYFGTRLLSSSPMVHEDGVRSVRAALTLPEARRLAREAGLTTATFQCHWPSRFLMQWSSPEFGKESRS</sequence>
<protein>
    <submittedName>
        <fullName evidence="2">Ubiquinone/menaquinone biosynthesis C-methylase UbiE</fullName>
    </submittedName>
</protein>
<proteinExistence type="predicted"/>
<dbReference type="EMBL" id="FPBP01000021">
    <property type="protein sequence ID" value="SFU96918.1"/>
    <property type="molecule type" value="Genomic_DNA"/>
</dbReference>
<dbReference type="InterPro" id="IPR041698">
    <property type="entry name" value="Methyltransf_25"/>
</dbReference>